<sequence>MSITSGSDDKIMSMGCIDSPSAASSGGNVTGSGPLKKGPWTSAEDAILAAYVNKHGEGNWNAVQKHSGLSRCGKSCRLRWANHLRPDLKKGAFTPEEEHHIIELHAKMGNKWARMAAELPGRTDNEIKNYWNTRIKRRQRAGLSIYPPDICLQALNEDQQSQNVSTFSYEDRPSPDLLLSNHFEIPSVEFKNLELNQQLYPQSLLDVSGNSLLVHSPGSFHSNNSSFAMMHPAKRLRESESLHTGLSGSLGDLFPAFNQYQDDACEKLAHSLGFSCAYDHNIHANHPSTSCLLPGSHALLNGNSSSSEPFSWAMKLELPSLQYSDTQVGSCGSPSPLPSRESVDTLIWSPPTEQMQLDCLSSRNSGLLEAVLYESQTLKNSKNSSCQQTPNASLTPDNVVDTLTQNLHRTGWEVYGDPISPLGYSAASVFSVHESISRSSTDEHQSAVTVPGFKIKQEPVDWVSAWDNGKDEVKGAAVDLVQGVAYLLSSQRPENHQDLHEFECDGNGRLEIEESGSAQVTPELNAPFVGTAALSSFFFSDILLQSFDCNLTCFSRLPGRTDNEIKNYWNTRIKRRQRAGLSIYPPDICLQALNEDQQSQNVSTFSYEDRPSPDLLLSNHFEIPSVEFKNLELNQQLYPQSLLDVSGNSLLVHSPGSFHSNNSSFAMMHPAKRLRESESLHTGLSGSLGDLFPAFNQYQDDACEKLAHSLGFSCAYDHNIHANHPSTSCLLPGSHALLNGNSSSSEPFSWAMKLELPSLQYSDTQVGSCGSPSPLPSRESVDTLIWSPPTEQMQLDCLSSRNSGLLEAVLYESQTLKNSKNSSCQQTPNASLTPDNVVDTLTQNLHRTGWEVYGDPISPLGYSAASVFSVHESISRSSTNEHQSAVTVPGFKIKQEPVDWVSAWDNGKDEVQPQMIFSRPDCLLGSNCYNLNL</sequence>
<evidence type="ECO:0000259" key="9">
    <source>
        <dbReference type="PROSITE" id="PS51294"/>
    </source>
</evidence>
<feature type="domain" description="HTH myb-type" evidence="9">
    <location>
        <begin position="85"/>
        <end position="139"/>
    </location>
</feature>
<dbReference type="Gene3D" id="1.10.10.60">
    <property type="entry name" value="Homeodomain-like"/>
    <property type="match status" value="3"/>
</dbReference>
<dbReference type="InterPro" id="IPR001005">
    <property type="entry name" value="SANT/Myb"/>
</dbReference>
<keyword evidence="2" id="KW-0677">Repeat</keyword>
<comment type="caution">
    <text evidence="10">The sequence shown here is derived from an EMBL/GenBank/DDBJ whole genome shotgun (WGS) entry which is preliminary data.</text>
</comment>
<dbReference type="Pfam" id="PF00249">
    <property type="entry name" value="Myb_DNA-binding"/>
    <property type="match status" value="2"/>
</dbReference>
<dbReference type="PANTHER" id="PTHR47995:SF18">
    <property type="entry name" value="TRANSCRIPTION FACTOR MYB65"/>
    <property type="match status" value="1"/>
</dbReference>
<evidence type="ECO:0000313" key="11">
    <source>
        <dbReference type="Proteomes" id="UP001642360"/>
    </source>
</evidence>
<protein>
    <recommendedName>
        <fullName evidence="12">Transcription factor GAMYB</fullName>
    </recommendedName>
</protein>
<dbReference type="CDD" id="cd00167">
    <property type="entry name" value="SANT"/>
    <property type="match status" value="2"/>
</dbReference>
<reference evidence="10 11" key="1">
    <citation type="submission" date="2024-02" db="EMBL/GenBank/DDBJ databases">
        <authorList>
            <person name="Vignale AGUSTIN F."/>
            <person name="Sosa J E."/>
            <person name="Modenutti C."/>
        </authorList>
    </citation>
    <scope>NUCLEOTIDE SEQUENCE [LARGE SCALE GENOMIC DNA]</scope>
</reference>
<dbReference type="FunFam" id="1.10.10.60:FF:000119">
    <property type="entry name" value="Transcription factor GAMYB"/>
    <property type="match status" value="1"/>
</dbReference>
<dbReference type="EMBL" id="CAUOFW020007946">
    <property type="protein sequence ID" value="CAK9181111.1"/>
    <property type="molecule type" value="Genomic_DNA"/>
</dbReference>
<organism evidence="10 11">
    <name type="scientific">Ilex paraguariensis</name>
    <name type="common">yerba mate</name>
    <dbReference type="NCBI Taxonomy" id="185542"/>
    <lineage>
        <taxon>Eukaryota</taxon>
        <taxon>Viridiplantae</taxon>
        <taxon>Streptophyta</taxon>
        <taxon>Embryophyta</taxon>
        <taxon>Tracheophyta</taxon>
        <taxon>Spermatophyta</taxon>
        <taxon>Magnoliopsida</taxon>
        <taxon>eudicotyledons</taxon>
        <taxon>Gunneridae</taxon>
        <taxon>Pentapetalae</taxon>
        <taxon>asterids</taxon>
        <taxon>campanulids</taxon>
        <taxon>Aquifoliales</taxon>
        <taxon>Aquifoliaceae</taxon>
        <taxon>Ilex</taxon>
    </lineage>
</organism>
<dbReference type="PROSITE" id="PS50090">
    <property type="entry name" value="MYB_LIKE"/>
    <property type="match status" value="2"/>
</dbReference>
<comment type="subcellular location">
    <subcellularLocation>
        <location evidence="1">Nucleus</location>
    </subcellularLocation>
</comment>
<dbReference type="SMART" id="SM00717">
    <property type="entry name" value="SANT"/>
    <property type="match status" value="2"/>
</dbReference>
<feature type="domain" description="HTH myb-type" evidence="9">
    <location>
        <begin position="556"/>
        <end position="577"/>
    </location>
</feature>
<dbReference type="GO" id="GO:0003677">
    <property type="term" value="F:DNA binding"/>
    <property type="evidence" value="ECO:0007669"/>
    <property type="project" value="UniProtKB-KW"/>
</dbReference>
<keyword evidence="11" id="KW-1185">Reference proteome</keyword>
<evidence type="ECO:0000256" key="3">
    <source>
        <dbReference type="ARBA" id="ARBA00023015"/>
    </source>
</evidence>
<evidence type="ECO:0000313" key="10">
    <source>
        <dbReference type="EMBL" id="CAK9181111.1"/>
    </source>
</evidence>
<keyword evidence="4" id="KW-0238">DNA-binding</keyword>
<evidence type="ECO:0000256" key="4">
    <source>
        <dbReference type="ARBA" id="ARBA00023125"/>
    </source>
</evidence>
<dbReference type="AlphaFoldDB" id="A0ABC8UJ85"/>
<feature type="domain" description="HTH myb-type" evidence="9">
    <location>
        <begin position="35"/>
        <end position="84"/>
    </location>
</feature>
<dbReference type="GO" id="GO:0048235">
    <property type="term" value="P:pollen sperm cell differentiation"/>
    <property type="evidence" value="ECO:0007669"/>
    <property type="project" value="UniProtKB-ARBA"/>
</dbReference>
<dbReference type="FunFam" id="1.10.10.60:FF:000001">
    <property type="entry name" value="MYB-related transcription factor"/>
    <property type="match status" value="1"/>
</dbReference>
<evidence type="ECO:0008006" key="12">
    <source>
        <dbReference type="Google" id="ProtNLM"/>
    </source>
</evidence>
<dbReference type="InterPro" id="IPR017930">
    <property type="entry name" value="Myb_dom"/>
</dbReference>
<keyword evidence="3" id="KW-0805">Transcription regulation</keyword>
<dbReference type="PROSITE" id="PS51294">
    <property type="entry name" value="HTH_MYB"/>
    <property type="match status" value="3"/>
</dbReference>
<dbReference type="Proteomes" id="UP001642360">
    <property type="component" value="Unassembled WGS sequence"/>
</dbReference>
<dbReference type="GO" id="GO:0045893">
    <property type="term" value="P:positive regulation of DNA-templated transcription"/>
    <property type="evidence" value="ECO:0007669"/>
    <property type="project" value="UniProtKB-ARBA"/>
</dbReference>
<proteinExistence type="predicted"/>
<evidence type="ECO:0000259" key="8">
    <source>
        <dbReference type="PROSITE" id="PS50090"/>
    </source>
</evidence>
<evidence type="ECO:0000256" key="5">
    <source>
        <dbReference type="ARBA" id="ARBA00023159"/>
    </source>
</evidence>
<feature type="domain" description="Myb-like" evidence="8">
    <location>
        <begin position="32"/>
        <end position="84"/>
    </location>
</feature>
<evidence type="ECO:0000256" key="7">
    <source>
        <dbReference type="ARBA" id="ARBA00023242"/>
    </source>
</evidence>
<dbReference type="PANTHER" id="PTHR47995">
    <property type="entry name" value="TRANSCRIPTION FACTOR MYB33-RELATED"/>
    <property type="match status" value="1"/>
</dbReference>
<keyword evidence="6" id="KW-0804">Transcription</keyword>
<dbReference type="InterPro" id="IPR009057">
    <property type="entry name" value="Homeodomain-like_sf"/>
</dbReference>
<dbReference type="SUPFAM" id="SSF46689">
    <property type="entry name" value="Homeodomain-like"/>
    <property type="match status" value="1"/>
</dbReference>
<evidence type="ECO:0000256" key="6">
    <source>
        <dbReference type="ARBA" id="ARBA00023163"/>
    </source>
</evidence>
<feature type="domain" description="Myb-like" evidence="8">
    <location>
        <begin position="85"/>
        <end position="135"/>
    </location>
</feature>
<keyword evidence="7" id="KW-0539">Nucleus</keyword>
<evidence type="ECO:0000256" key="2">
    <source>
        <dbReference type="ARBA" id="ARBA00022737"/>
    </source>
</evidence>
<accession>A0ABC8UJ85</accession>
<gene>
    <name evidence="10" type="ORF">ILEXP_LOCUS51151</name>
</gene>
<name>A0ABC8UJ85_9AQUA</name>
<dbReference type="GO" id="GO:0005634">
    <property type="term" value="C:nucleus"/>
    <property type="evidence" value="ECO:0007669"/>
    <property type="project" value="UniProtKB-SubCell"/>
</dbReference>
<dbReference type="GO" id="GO:0040008">
    <property type="term" value="P:regulation of growth"/>
    <property type="evidence" value="ECO:0007669"/>
    <property type="project" value="UniProtKB-ARBA"/>
</dbReference>
<evidence type="ECO:0000256" key="1">
    <source>
        <dbReference type="ARBA" id="ARBA00004123"/>
    </source>
</evidence>
<keyword evidence="5" id="KW-0010">Activator</keyword>